<dbReference type="Proteomes" id="UP000267993">
    <property type="component" value="Chromosome"/>
</dbReference>
<evidence type="ECO:0000256" key="7">
    <source>
        <dbReference type="ARBA" id="ARBA00023204"/>
    </source>
</evidence>
<evidence type="ECO:0000256" key="2">
    <source>
        <dbReference type="ARBA" id="ARBA00022723"/>
    </source>
</evidence>
<keyword evidence="6" id="KW-0411">Iron-sulfur</keyword>
<reference evidence="21 34" key="6">
    <citation type="journal article" date="2020" name="Nat. Commun.">
        <title>The structures of two archaeal type IV pili illuminate evolutionary relationships.</title>
        <authorList>
            <person name="Wang F."/>
            <person name="Baquero D.P."/>
            <person name="Su Z."/>
            <person name="Beltran L.C."/>
            <person name="Prangishvili D."/>
            <person name="Krupovic M."/>
            <person name="Egelman E.H."/>
        </authorList>
    </citation>
    <scope>NUCLEOTIDE SEQUENCE [LARGE SCALE GENOMIC DNA]</scope>
    <source>
        <strain evidence="21 34">POZ149</strain>
    </source>
</reference>
<evidence type="ECO:0000313" key="22">
    <source>
        <dbReference type="EMBL" id="SAI86409.1"/>
    </source>
</evidence>
<comment type="similarity">
    <text evidence="8">Belongs to the uracil-DNA glycosylase (UDG) superfamily. Type 5 (UDGb) family.</text>
</comment>
<dbReference type="Proteomes" id="UP000033057">
    <property type="component" value="Chromosome"/>
</dbReference>
<evidence type="ECO:0000313" key="27">
    <source>
        <dbReference type="Proteomes" id="UP000267993"/>
    </source>
</evidence>
<dbReference type="KEGG" id="ssof:SULC_0535"/>
<evidence type="ECO:0000313" key="28">
    <source>
        <dbReference type="Proteomes" id="UP000269431"/>
    </source>
</evidence>
<dbReference type="RefSeq" id="WP_009990286.1">
    <property type="nucleotide sequence ID" value="NZ_CP011055.2"/>
</dbReference>
<dbReference type="EMBL" id="CP033239">
    <property type="protein sequence ID" value="AZF77916.1"/>
    <property type="molecule type" value="Genomic_DNA"/>
</dbReference>
<dbReference type="EMBL" id="CP050869">
    <property type="protein sequence ID" value="QPG49931.1"/>
    <property type="molecule type" value="Genomic_DNA"/>
</dbReference>
<evidence type="ECO:0000256" key="9">
    <source>
        <dbReference type="ARBA" id="ARBA00023887"/>
    </source>
</evidence>
<dbReference type="EMBL" id="CP033241">
    <property type="protein sequence ID" value="AZF83130.1"/>
    <property type="molecule type" value="Genomic_DNA"/>
</dbReference>
<evidence type="ECO:0000313" key="25">
    <source>
        <dbReference type="Proteomes" id="UP000033106"/>
    </source>
</evidence>
<dbReference type="Proteomes" id="UP000076770">
    <property type="component" value="Chromosome i"/>
</dbReference>
<sequence>MENFISRLIACDKCPRLTQYRKSFPDNYWKKPVPPNGQIDAEIVIVGLAPAGNGGNRTGRMFTGDESSNNLANALYAVGLSNQPFSVSKDDGLKLFNVYITSAVKCAPPQNKPNKDEIINCSVFLEEEVRILKNTKVYIALGKIAWDSLIYVFKKIGYNVPNVRFYHGALVKVVKPDMSIIWLVGSYHPSPRNMKTGRLTINMLIEIFNTAKMLVNTKK</sequence>
<dbReference type="Proteomes" id="UP000273194">
    <property type="component" value="Chromosome"/>
</dbReference>
<evidence type="ECO:0000313" key="19">
    <source>
        <dbReference type="EMBL" id="AZF80522.1"/>
    </source>
</evidence>
<dbReference type="EMBL" id="CP033237">
    <property type="protein sequence ID" value="AZF72685.1"/>
    <property type="molecule type" value="Genomic_DNA"/>
</dbReference>
<evidence type="ECO:0000256" key="4">
    <source>
        <dbReference type="ARBA" id="ARBA00022801"/>
    </source>
</evidence>
<evidence type="ECO:0000256" key="8">
    <source>
        <dbReference type="ARBA" id="ARBA00023779"/>
    </source>
</evidence>
<dbReference type="EMBL" id="CP011055">
    <property type="protein sequence ID" value="AKA72934.1"/>
    <property type="molecule type" value="Genomic_DNA"/>
</dbReference>
<evidence type="ECO:0000313" key="30">
    <source>
        <dbReference type="Proteomes" id="UP000273443"/>
    </source>
</evidence>
<dbReference type="EMBL" id="CP033235">
    <property type="protein sequence ID" value="AZF67445.1"/>
    <property type="molecule type" value="Genomic_DNA"/>
</dbReference>
<dbReference type="EMBL" id="LT549890">
    <property type="protein sequence ID" value="SAI86409.1"/>
    <property type="molecule type" value="Genomic_DNA"/>
</dbReference>
<dbReference type="Proteomes" id="UP000033106">
    <property type="component" value="Chromosome"/>
</dbReference>
<reference evidence="27 28" key="4">
    <citation type="journal article" date="2018" name="Proc. Natl. Acad. Sci. U.S.A.">
        <title>Nonmutational mechanism of inheritance in the Archaeon Sulfolobus solfataricus.</title>
        <authorList>
            <person name="Payne S."/>
            <person name="McCarthy S."/>
            <person name="Johnson T."/>
            <person name="North E."/>
            <person name="Blum P."/>
        </authorList>
    </citation>
    <scope>NUCLEOTIDE SEQUENCE [LARGE SCALE GENOMIC DNA]</scope>
    <source>
        <strain evidence="15 27">SARC-H</strain>
        <strain evidence="16 31">SARC-I</strain>
        <strain evidence="18 32">SARC-N</strain>
        <strain evidence="19 33">SARC-O</strain>
        <strain evidence="20 28">SUL120</strain>
        <strain evidence="14 29">SULG</strain>
        <strain evidence="17 30">SULM</strain>
    </source>
</reference>
<feature type="domain" description="Uracil-DNA glycosylase-like" evidence="10">
    <location>
        <begin position="34"/>
        <end position="208"/>
    </location>
</feature>
<evidence type="ECO:0000313" key="17">
    <source>
        <dbReference type="EMBL" id="AZF75307.1"/>
    </source>
</evidence>
<evidence type="ECO:0000313" key="21">
    <source>
        <dbReference type="EMBL" id="QPG49931.1"/>
    </source>
</evidence>
<reference evidence="11" key="5">
    <citation type="submission" date="2018-10" db="EMBL/GenBank/DDBJ databases">
        <authorList>
            <person name="McCarthy S."/>
            <person name="Gradnigo J."/>
            <person name="Johnson T."/>
            <person name="Payne S."/>
            <person name="Lipzen A."/>
            <person name="Schackwitz W."/>
            <person name="Martin J."/>
            <person name="Moriyama E."/>
            <person name="Blum P."/>
        </authorList>
    </citation>
    <scope>NUCLEOTIDE SEQUENCE</scope>
    <source>
        <strain evidence="11">SARC-B</strain>
        <strain evidence="12">SARC-C</strain>
        <strain evidence="13">SULA</strain>
    </source>
</reference>
<dbReference type="GO" id="GO:0004844">
    <property type="term" value="F:uracil DNA N-glycosylase activity"/>
    <property type="evidence" value="ECO:0007669"/>
    <property type="project" value="InterPro"/>
</dbReference>
<dbReference type="SMART" id="SM00986">
    <property type="entry name" value="UDG"/>
    <property type="match status" value="1"/>
</dbReference>
<evidence type="ECO:0000313" key="32">
    <source>
        <dbReference type="Proteomes" id="UP000278715"/>
    </source>
</evidence>
<dbReference type="Proteomes" id="UP000282269">
    <property type="component" value="Chromosome"/>
</dbReference>
<accession>A0A0E3MCI1</accession>
<dbReference type="GO" id="GO:0033958">
    <property type="term" value="F:DNA-deoxyinosine glycosylase activity"/>
    <property type="evidence" value="ECO:0007669"/>
    <property type="project" value="InterPro"/>
</dbReference>
<evidence type="ECO:0000313" key="20">
    <source>
        <dbReference type="EMBL" id="AZF83130.1"/>
    </source>
</evidence>
<evidence type="ECO:0000313" key="15">
    <source>
        <dbReference type="EMBL" id="AZF70065.1"/>
    </source>
</evidence>
<dbReference type="GO" id="GO:0046872">
    <property type="term" value="F:metal ion binding"/>
    <property type="evidence" value="ECO:0007669"/>
    <property type="project" value="UniProtKB-KW"/>
</dbReference>
<evidence type="ECO:0000313" key="26">
    <source>
        <dbReference type="Proteomes" id="UP000076770"/>
    </source>
</evidence>
<evidence type="ECO:0000256" key="5">
    <source>
        <dbReference type="ARBA" id="ARBA00023004"/>
    </source>
</evidence>
<keyword evidence="5" id="KW-0408">Iron</keyword>
<evidence type="ECO:0000256" key="1">
    <source>
        <dbReference type="ARBA" id="ARBA00022485"/>
    </source>
</evidence>
<name>A0A0E3MCI1_SACSO</name>
<evidence type="ECO:0000313" key="12">
    <source>
        <dbReference type="EMBL" id="AKA75633.1"/>
    </source>
</evidence>
<dbReference type="Proteomes" id="UP000275843">
    <property type="component" value="Chromosome"/>
</dbReference>
<dbReference type="Proteomes" id="UP000269431">
    <property type="component" value="Chromosome"/>
</dbReference>
<dbReference type="InterPro" id="IPR044147">
    <property type="entry name" value="UdgB-like"/>
</dbReference>
<dbReference type="PANTHER" id="PTHR33693:SF3">
    <property type="entry name" value="TYPE-5 URACIL-DNA GLYCOSYLASE"/>
    <property type="match status" value="1"/>
</dbReference>
<gene>
    <name evidence="21" type="ORF">HFC64_08975</name>
    <name evidence="22" type="ORF">SSOP1_2855</name>
    <name evidence="13" type="ORF">SULA_0535</name>
    <name evidence="11" type="ORF">SULB_0537</name>
    <name evidence="12" type="ORF">SULC_0535</name>
    <name evidence="14" type="ORF">SULG_02745</name>
    <name evidence="15" type="ORF">SULH_02745</name>
    <name evidence="16" type="ORF">SULI_02745</name>
    <name evidence="17" type="ORF">SULM_02745</name>
    <name evidence="18" type="ORF">SULN_02745</name>
    <name evidence="19" type="ORF">SULO_02755</name>
    <name evidence="20" type="ORF">SULZ_02790</name>
</gene>
<evidence type="ECO:0000313" key="31">
    <source>
        <dbReference type="Proteomes" id="UP000275843"/>
    </source>
</evidence>
<dbReference type="OMA" id="HCAPPAN"/>
<dbReference type="Proteomes" id="UP000273443">
    <property type="component" value="Chromosome"/>
</dbReference>
<dbReference type="Proteomes" id="UP000594632">
    <property type="component" value="Chromosome"/>
</dbReference>
<dbReference type="SUPFAM" id="SSF52141">
    <property type="entry name" value="Uracil-DNA glycosylase-like"/>
    <property type="match status" value="1"/>
</dbReference>
<dbReference type="GeneID" id="1452762"/>
<dbReference type="InterPro" id="IPR036895">
    <property type="entry name" value="Uracil-DNA_glycosylase-like_sf"/>
</dbReference>
<dbReference type="EMBL" id="CP033236">
    <property type="protein sequence ID" value="AZF70065.1"/>
    <property type="molecule type" value="Genomic_DNA"/>
</dbReference>
<dbReference type="EMBL" id="CP033238">
    <property type="protein sequence ID" value="AZF75307.1"/>
    <property type="molecule type" value="Genomic_DNA"/>
</dbReference>
<dbReference type="GeneID" id="44128476"/>
<dbReference type="InterPro" id="IPR051536">
    <property type="entry name" value="UDG_Type-4/5"/>
</dbReference>
<keyword evidence="1" id="KW-0004">4Fe-4S</keyword>
<keyword evidence="2" id="KW-0479">Metal-binding</keyword>
<dbReference type="Proteomes" id="UP000033085">
    <property type="component" value="Chromosome"/>
</dbReference>
<dbReference type="KEGG" id="ssoa:SULA_0535"/>
<reference evidence="22" key="3">
    <citation type="submission" date="2016-04" db="EMBL/GenBank/DDBJ databases">
        <authorList>
            <person name="Evans L.H."/>
            <person name="Alamgir A."/>
            <person name="Owens N."/>
            <person name="Weber N.D."/>
            <person name="Virtaneva K."/>
            <person name="Barbian K."/>
            <person name="Babar A."/>
            <person name="Rosenke K."/>
        </authorList>
    </citation>
    <scope>NUCLEOTIDE SEQUENCE</scope>
    <source>
        <strain evidence="22">P1</strain>
    </source>
</reference>
<evidence type="ECO:0000313" key="18">
    <source>
        <dbReference type="EMBL" id="AZF77916.1"/>
    </source>
</evidence>
<keyword evidence="7" id="KW-0234">DNA repair</keyword>
<evidence type="ECO:0000313" key="16">
    <source>
        <dbReference type="EMBL" id="AZF72685.1"/>
    </source>
</evidence>
<dbReference type="GO" id="GO:0006284">
    <property type="term" value="P:base-excision repair"/>
    <property type="evidence" value="ECO:0007669"/>
    <property type="project" value="InterPro"/>
</dbReference>
<evidence type="ECO:0000313" key="13">
    <source>
        <dbReference type="EMBL" id="AKA78326.1"/>
    </source>
</evidence>
<dbReference type="InterPro" id="IPR005122">
    <property type="entry name" value="Uracil-DNA_glycosylase-like"/>
</dbReference>
<dbReference type="SMART" id="SM00987">
    <property type="entry name" value="UreE_C"/>
    <property type="match status" value="1"/>
</dbReference>
<organism evidence="11 24">
    <name type="scientific">Saccharolobus solfataricus</name>
    <name type="common">Sulfolobus solfataricus</name>
    <dbReference type="NCBI Taxonomy" id="2287"/>
    <lineage>
        <taxon>Archaea</taxon>
        <taxon>Thermoproteota</taxon>
        <taxon>Thermoprotei</taxon>
        <taxon>Sulfolobales</taxon>
        <taxon>Sulfolobaceae</taxon>
        <taxon>Saccharolobus</taxon>
    </lineage>
</organism>
<reference evidence="23 24" key="1">
    <citation type="journal article" date="2015" name="Genome Announc.">
        <title>Complete Genome Sequence of Sulfolobus solfataricus Strain 98/2 and Evolved Derivatives.</title>
        <authorList>
            <person name="McCarthy S."/>
            <person name="Gradnigo J."/>
            <person name="Johnson T."/>
            <person name="Payne S."/>
            <person name="Lipzen A."/>
            <person name="Martin J."/>
            <person name="Schackwitz W."/>
            <person name="Moriyama E."/>
            <person name="Blum P."/>
        </authorList>
    </citation>
    <scope>NUCLEOTIDE SEQUENCE [LARGE SCALE GENOMIC DNA]</scope>
    <source>
        <strain evidence="23">98/2 SULC</strain>
        <strain evidence="11">SARC-B</strain>
        <strain evidence="12">SARC-C</strain>
        <strain evidence="13 25">SULA</strain>
        <strain evidence="24">SULB</strain>
    </source>
</reference>
<dbReference type="AlphaFoldDB" id="A0A0E3MCI1"/>
<reference evidence="26" key="2">
    <citation type="submission" date="2016-04" db="EMBL/GenBank/DDBJ databases">
        <authorList>
            <person name="Shah S.A."/>
            <person name="Garrett R.A."/>
        </authorList>
    </citation>
    <scope>NUCLEOTIDE SEQUENCE [LARGE SCALE GENOMIC DNA]</scope>
    <source>
        <strain evidence="26">ATCC 35091 / DSM 1616 / JCM 8930 / NBRC 15331 / P1</strain>
    </source>
</reference>
<dbReference type="GO" id="GO:0051539">
    <property type="term" value="F:4 iron, 4 sulfur cluster binding"/>
    <property type="evidence" value="ECO:0007669"/>
    <property type="project" value="UniProtKB-KW"/>
</dbReference>
<evidence type="ECO:0000313" key="29">
    <source>
        <dbReference type="Proteomes" id="UP000273194"/>
    </source>
</evidence>
<evidence type="ECO:0000313" key="24">
    <source>
        <dbReference type="Proteomes" id="UP000033085"/>
    </source>
</evidence>
<dbReference type="KEGG" id="ssol:SULB_0537"/>
<dbReference type="PATRIC" id="fig|2287.6.peg.559"/>
<evidence type="ECO:0000313" key="33">
    <source>
        <dbReference type="Proteomes" id="UP000282269"/>
    </source>
</evidence>
<proteinExistence type="inferred from homology"/>
<dbReference type="CDD" id="cd10031">
    <property type="entry name" value="UDG-F5_TTUDGB_like"/>
    <property type="match status" value="1"/>
</dbReference>
<evidence type="ECO:0000313" key="23">
    <source>
        <dbReference type="Proteomes" id="UP000033057"/>
    </source>
</evidence>
<evidence type="ECO:0000256" key="6">
    <source>
        <dbReference type="ARBA" id="ARBA00023014"/>
    </source>
</evidence>
<protein>
    <recommendedName>
        <fullName evidence="9">Type-5 uracil-DNA glycosylase</fullName>
    </recommendedName>
</protein>
<dbReference type="PANTHER" id="PTHR33693">
    <property type="entry name" value="TYPE-5 URACIL-DNA GLYCOSYLASE"/>
    <property type="match status" value="1"/>
</dbReference>
<dbReference type="Pfam" id="PF03167">
    <property type="entry name" value="UDG"/>
    <property type="match status" value="1"/>
</dbReference>
<evidence type="ECO:0000313" key="14">
    <source>
        <dbReference type="EMBL" id="AZF67445.1"/>
    </source>
</evidence>
<dbReference type="Gene3D" id="3.40.470.10">
    <property type="entry name" value="Uracil-DNA glycosylase-like domain"/>
    <property type="match status" value="1"/>
</dbReference>
<keyword evidence="3" id="KW-0227">DNA damage</keyword>
<dbReference type="Proteomes" id="UP000278715">
    <property type="component" value="Chromosome"/>
</dbReference>
<keyword evidence="4" id="KW-0378">Hydrolase</keyword>
<evidence type="ECO:0000313" key="34">
    <source>
        <dbReference type="Proteomes" id="UP000594632"/>
    </source>
</evidence>
<dbReference type="EMBL" id="CP011056">
    <property type="protein sequence ID" value="AKA75633.1"/>
    <property type="molecule type" value="Genomic_DNA"/>
</dbReference>
<dbReference type="EMBL" id="CP011057">
    <property type="protein sequence ID" value="AKA78326.1"/>
    <property type="molecule type" value="Genomic_DNA"/>
</dbReference>
<evidence type="ECO:0000313" key="11">
    <source>
        <dbReference type="EMBL" id="AKA72934.1"/>
    </source>
</evidence>
<evidence type="ECO:0000256" key="3">
    <source>
        <dbReference type="ARBA" id="ARBA00022763"/>
    </source>
</evidence>
<dbReference type="OrthoDB" id="8612at2157"/>
<dbReference type="EMBL" id="CP033240">
    <property type="protein sequence ID" value="AZF80522.1"/>
    <property type="molecule type" value="Genomic_DNA"/>
</dbReference>
<evidence type="ECO:0000259" key="10">
    <source>
        <dbReference type="SMART" id="SM00986"/>
    </source>
</evidence>